<evidence type="ECO:0000259" key="1">
    <source>
        <dbReference type="Pfam" id="PF12680"/>
    </source>
</evidence>
<feature type="domain" description="SnoaL-like" evidence="1">
    <location>
        <begin position="16"/>
        <end position="99"/>
    </location>
</feature>
<comment type="caution">
    <text evidence="2">The sequence shown here is derived from an EMBL/GenBank/DDBJ whole genome shotgun (WGS) entry which is preliminary data.</text>
</comment>
<dbReference type="InterPro" id="IPR032710">
    <property type="entry name" value="NTF2-like_dom_sf"/>
</dbReference>
<reference evidence="2 3" key="1">
    <citation type="submission" date="2020-08" db="EMBL/GenBank/DDBJ databases">
        <title>Genomic Encyclopedia of Type Strains, Phase IV (KMG-IV): sequencing the most valuable type-strain genomes for metagenomic binning, comparative biology and taxonomic classification.</title>
        <authorList>
            <person name="Goeker M."/>
        </authorList>
    </citation>
    <scope>NUCLEOTIDE SEQUENCE [LARGE SCALE GENOMIC DNA]</scope>
    <source>
        <strain evidence="2 3">DSM 103336</strain>
    </source>
</reference>
<sequence>MTIDAKTFIDALRTLEDNSDVEPIAALFADGAEISNPLVEHGGRDGAAAFWTAYRGTFDSIHSEFRNIVEQDGVALLEWVSEGSVDGKDVRYGGVSVIESGERGITVFRTYFDPAKIGRVMSADVG</sequence>
<evidence type="ECO:0000313" key="3">
    <source>
        <dbReference type="Proteomes" id="UP000546701"/>
    </source>
</evidence>
<accession>A0A7W9BT97</accession>
<dbReference type="InterPro" id="IPR037401">
    <property type="entry name" value="SnoaL-like"/>
</dbReference>
<keyword evidence="3" id="KW-1185">Reference proteome</keyword>
<dbReference type="Gene3D" id="3.10.450.50">
    <property type="match status" value="1"/>
</dbReference>
<proteinExistence type="predicted"/>
<gene>
    <name evidence="2" type="ORF">FHS99_002223</name>
</gene>
<organism evidence="2 3">
    <name type="scientific">Sphingomonas prati</name>
    <dbReference type="NCBI Taxonomy" id="1843237"/>
    <lineage>
        <taxon>Bacteria</taxon>
        <taxon>Pseudomonadati</taxon>
        <taxon>Pseudomonadota</taxon>
        <taxon>Alphaproteobacteria</taxon>
        <taxon>Sphingomonadales</taxon>
        <taxon>Sphingomonadaceae</taxon>
        <taxon>Sphingomonas</taxon>
    </lineage>
</organism>
<dbReference type="EMBL" id="JACIJR010000005">
    <property type="protein sequence ID" value="MBB5729727.1"/>
    <property type="molecule type" value="Genomic_DNA"/>
</dbReference>
<name>A0A7W9BT97_9SPHN</name>
<dbReference type="Proteomes" id="UP000546701">
    <property type="component" value="Unassembled WGS sequence"/>
</dbReference>
<dbReference type="RefSeq" id="WP_157176102.1">
    <property type="nucleotide sequence ID" value="NZ_BMJP01000003.1"/>
</dbReference>
<dbReference type="Pfam" id="PF12680">
    <property type="entry name" value="SnoaL_2"/>
    <property type="match status" value="1"/>
</dbReference>
<dbReference type="AlphaFoldDB" id="A0A7W9BT97"/>
<dbReference type="OrthoDB" id="5732163at2"/>
<evidence type="ECO:0000313" key="2">
    <source>
        <dbReference type="EMBL" id="MBB5729727.1"/>
    </source>
</evidence>
<dbReference type="SUPFAM" id="SSF54427">
    <property type="entry name" value="NTF2-like"/>
    <property type="match status" value="1"/>
</dbReference>
<protein>
    <recommendedName>
        <fullName evidence="1">SnoaL-like domain-containing protein</fullName>
    </recommendedName>
</protein>